<dbReference type="EMBL" id="APGJ01000007">
    <property type="protein sequence ID" value="EYD71295.1"/>
    <property type="molecule type" value="Genomic_DNA"/>
</dbReference>
<accession>A0A017HAF1</accession>
<gene>
    <name evidence="2" type="ORF">Lokhon_02943</name>
</gene>
<dbReference type="Proteomes" id="UP000025047">
    <property type="component" value="Unassembled WGS sequence"/>
</dbReference>
<keyword evidence="1" id="KW-0472">Membrane</keyword>
<comment type="caution">
    <text evidence="2">The sequence shown here is derived from an EMBL/GenBank/DDBJ whole genome shotgun (WGS) entry which is preliminary data.</text>
</comment>
<evidence type="ECO:0000313" key="3">
    <source>
        <dbReference type="Proteomes" id="UP000025047"/>
    </source>
</evidence>
<dbReference type="PATRIC" id="fig|1122180.6.peg.2923"/>
<evidence type="ECO:0000313" key="2">
    <source>
        <dbReference type="EMBL" id="EYD71295.1"/>
    </source>
</evidence>
<feature type="transmembrane region" description="Helical" evidence="1">
    <location>
        <begin position="21"/>
        <end position="41"/>
    </location>
</feature>
<protein>
    <submittedName>
        <fullName evidence="2">Uncharacterized protein</fullName>
    </submittedName>
</protein>
<keyword evidence="3" id="KW-1185">Reference proteome</keyword>
<keyword evidence="1" id="KW-1133">Transmembrane helix</keyword>
<organism evidence="2 3">
    <name type="scientific">Limimaricola hongkongensis DSM 17492</name>
    <dbReference type="NCBI Taxonomy" id="1122180"/>
    <lineage>
        <taxon>Bacteria</taxon>
        <taxon>Pseudomonadati</taxon>
        <taxon>Pseudomonadota</taxon>
        <taxon>Alphaproteobacteria</taxon>
        <taxon>Rhodobacterales</taxon>
        <taxon>Paracoccaceae</taxon>
        <taxon>Limimaricola</taxon>
    </lineage>
</organism>
<dbReference type="HOGENOM" id="CLU_2316915_0_0_5"/>
<name>A0A017HAF1_9RHOB</name>
<reference evidence="2 3" key="1">
    <citation type="submission" date="2013-03" db="EMBL/GenBank/DDBJ databases">
        <authorList>
            <person name="Fiebig A."/>
            <person name="Goeker M."/>
            <person name="Klenk H.-P.P."/>
        </authorList>
    </citation>
    <scope>NUCLEOTIDE SEQUENCE [LARGE SCALE GENOMIC DNA]</scope>
    <source>
        <strain evidence="2 3">DSM 17492</strain>
    </source>
</reference>
<dbReference type="eggNOG" id="ENOG50300SX">
    <property type="taxonomic scope" value="Bacteria"/>
</dbReference>
<sequence>MNLRGDHRRAMTWRDQALKNFGVWLAVYPSVLLFSYGFQWLGIEVPLWLEILISTAFTVPLISHVAVPWVEKRLAHAKGETQAELKRDEADMVEDDGDS</sequence>
<dbReference type="AlphaFoldDB" id="A0A017HAF1"/>
<keyword evidence="1" id="KW-0812">Transmembrane</keyword>
<evidence type="ECO:0000256" key="1">
    <source>
        <dbReference type="SAM" id="Phobius"/>
    </source>
</evidence>
<dbReference type="OrthoDB" id="7861956at2"/>
<proteinExistence type="predicted"/>
<feature type="transmembrane region" description="Helical" evidence="1">
    <location>
        <begin position="47"/>
        <end position="70"/>
    </location>
</feature>
<dbReference type="STRING" id="1122180.Lokhon_02943"/>